<keyword evidence="2" id="KW-1185">Reference proteome</keyword>
<gene>
    <name evidence="1" type="ORF">PUMCH_002878</name>
</gene>
<dbReference type="GeneID" id="88173942"/>
<evidence type="ECO:0000313" key="1">
    <source>
        <dbReference type="EMBL" id="WPK25558.1"/>
    </source>
</evidence>
<dbReference type="AlphaFoldDB" id="A0AAX4HAH5"/>
<accession>A0AAX4HAH5</accession>
<dbReference type="RefSeq" id="XP_062877940.1">
    <property type="nucleotide sequence ID" value="XM_063021870.1"/>
</dbReference>
<sequence length="63" mass="7063">MRDSICNHDNSPPSYSSPAMRIFQQLLTSSTLKPETQIKKGKTDQKTIEKRAADKAVRQAVCI</sequence>
<organism evidence="1 2">
    <name type="scientific">Australozyma saopauloensis</name>
    <dbReference type="NCBI Taxonomy" id="291208"/>
    <lineage>
        <taxon>Eukaryota</taxon>
        <taxon>Fungi</taxon>
        <taxon>Dikarya</taxon>
        <taxon>Ascomycota</taxon>
        <taxon>Saccharomycotina</taxon>
        <taxon>Pichiomycetes</taxon>
        <taxon>Metschnikowiaceae</taxon>
        <taxon>Australozyma</taxon>
    </lineage>
</organism>
<name>A0AAX4HAH5_9ASCO</name>
<evidence type="ECO:0000313" key="2">
    <source>
        <dbReference type="Proteomes" id="UP001338582"/>
    </source>
</evidence>
<dbReference type="EMBL" id="CP138896">
    <property type="protein sequence ID" value="WPK25558.1"/>
    <property type="molecule type" value="Genomic_DNA"/>
</dbReference>
<proteinExistence type="predicted"/>
<reference evidence="1 2" key="1">
    <citation type="submission" date="2023-10" db="EMBL/GenBank/DDBJ databases">
        <title>Draft Genome Sequence of Candida saopaulonensis from a very Premature Infant with Sepsis.</title>
        <authorList>
            <person name="Ning Y."/>
            <person name="Dai R."/>
            <person name="Xiao M."/>
            <person name="Xu Y."/>
            <person name="Yan Q."/>
            <person name="Zhang L."/>
        </authorList>
    </citation>
    <scope>NUCLEOTIDE SEQUENCE [LARGE SCALE GENOMIC DNA]</scope>
    <source>
        <strain evidence="1 2">19XY460</strain>
    </source>
</reference>
<protein>
    <submittedName>
        <fullName evidence="1">Uncharacterized protein</fullName>
    </submittedName>
</protein>
<dbReference type="Proteomes" id="UP001338582">
    <property type="component" value="Chromosome 3"/>
</dbReference>
<dbReference type="KEGG" id="asau:88173942"/>